<reference evidence="2" key="1">
    <citation type="submission" date="2019-06" db="EMBL/GenBank/DDBJ databases">
        <authorList>
            <person name="Zheng W."/>
        </authorList>
    </citation>
    <scope>NUCLEOTIDE SEQUENCE</scope>
    <source>
        <strain evidence="2">QDHG01</strain>
    </source>
</reference>
<dbReference type="Proteomes" id="UP000785679">
    <property type="component" value="Unassembled WGS sequence"/>
</dbReference>
<evidence type="ECO:0000313" key="3">
    <source>
        <dbReference type="Proteomes" id="UP000785679"/>
    </source>
</evidence>
<accession>A0A8J8NPU0</accession>
<evidence type="ECO:0000313" key="2">
    <source>
        <dbReference type="EMBL" id="TNV78159.1"/>
    </source>
</evidence>
<comment type="caution">
    <text evidence="2">The sequence shown here is derived from an EMBL/GenBank/DDBJ whole genome shotgun (WGS) entry which is preliminary data.</text>
</comment>
<dbReference type="AlphaFoldDB" id="A0A8J8NPU0"/>
<feature type="region of interest" description="Disordered" evidence="1">
    <location>
        <begin position="39"/>
        <end position="63"/>
    </location>
</feature>
<name>A0A8J8NPU0_HALGN</name>
<evidence type="ECO:0000256" key="1">
    <source>
        <dbReference type="SAM" id="MobiDB-lite"/>
    </source>
</evidence>
<feature type="compositionally biased region" description="Polar residues" evidence="1">
    <location>
        <begin position="39"/>
        <end position="56"/>
    </location>
</feature>
<keyword evidence="3" id="KW-1185">Reference proteome</keyword>
<protein>
    <submittedName>
        <fullName evidence="2">Uncharacterized protein</fullName>
    </submittedName>
</protein>
<sequence>MEGVSYLYPEEDPLAQNDDRRVLLHQLLFNKRKVLLRKGNSTQRKNTNVEGDSFLQQPDPPRPTRPIFELIDNIQLLEQCKNQKSLQKELKQSLKDKKREIMSVAHQQFKEKVHQHMKNQAMSINQTTQEEMERWWERRIYNKVQETSNKDSLKEYLRYRQGTQQLAQRATSATKSKKVENQLQLIMEYSKDPYSFMLQKSKRLLDRLLDPNEADKVVTQTLIQTQRIPITRPQTGLAKRPVATPKQLAREQSTKSVSTLDKVMQRCENLRTQCKETMGEVDQRVELEKVRDMQSQRYFEQLEAALADCEEDPTMLRDVFELKKEEHLRAERDKRAIVKDFRLSQMAYNQIHNEKDRCALTQRQKLIRSRLNKIKGVNY</sequence>
<proteinExistence type="predicted"/>
<dbReference type="EMBL" id="RRYP01010794">
    <property type="protein sequence ID" value="TNV78159.1"/>
    <property type="molecule type" value="Genomic_DNA"/>
</dbReference>
<organism evidence="2 3">
    <name type="scientific">Halteria grandinella</name>
    <dbReference type="NCBI Taxonomy" id="5974"/>
    <lineage>
        <taxon>Eukaryota</taxon>
        <taxon>Sar</taxon>
        <taxon>Alveolata</taxon>
        <taxon>Ciliophora</taxon>
        <taxon>Intramacronucleata</taxon>
        <taxon>Spirotrichea</taxon>
        <taxon>Stichotrichia</taxon>
        <taxon>Sporadotrichida</taxon>
        <taxon>Halteriidae</taxon>
        <taxon>Halteria</taxon>
    </lineage>
</organism>
<gene>
    <name evidence="2" type="ORF">FGO68_gene17648</name>
</gene>